<comment type="caution">
    <text evidence="1">The sequence shown here is derived from an EMBL/GenBank/DDBJ whole genome shotgun (WGS) entry which is preliminary data.</text>
</comment>
<gene>
    <name evidence="1" type="ORF">Pla123a_18390</name>
</gene>
<dbReference type="Pfam" id="PF01126">
    <property type="entry name" value="Heme_oxygenase"/>
    <property type="match status" value="1"/>
</dbReference>
<name>A0A5C5YSV1_9BACT</name>
<sequence length="206" mass="22255">MVNAMDTPGRPTNQLTASQYLRFSTRYLHESLESQIDWSAALSNLAGYCRLLARIQSVQRPVDNALDALLPKAPDQPHERRNAAWLDRDLAWATAQPDGPDKVPQREPVDVSWIGTPAEAAGVAYVFEGSTLGAAVLAKQARDNLGASPDAGCEYLSAYGSQTVPRWRQTQQWLDRSLATEADTAAAAAAAQRAFLAYAQAIGGQS</sequence>
<dbReference type="GO" id="GO:0006788">
    <property type="term" value="P:heme oxidation"/>
    <property type="evidence" value="ECO:0007669"/>
    <property type="project" value="InterPro"/>
</dbReference>
<evidence type="ECO:0000313" key="1">
    <source>
        <dbReference type="EMBL" id="TWT78039.1"/>
    </source>
</evidence>
<dbReference type="GO" id="GO:0004392">
    <property type="term" value="F:heme oxygenase (decyclizing) activity"/>
    <property type="evidence" value="ECO:0007669"/>
    <property type="project" value="InterPro"/>
</dbReference>
<evidence type="ECO:0000313" key="2">
    <source>
        <dbReference type="Proteomes" id="UP000318478"/>
    </source>
</evidence>
<dbReference type="SUPFAM" id="SSF48613">
    <property type="entry name" value="Heme oxygenase-like"/>
    <property type="match status" value="1"/>
</dbReference>
<dbReference type="AlphaFoldDB" id="A0A5C5YSV1"/>
<dbReference type="OrthoDB" id="114943at2"/>
<dbReference type="RefSeq" id="WP_146586067.1">
    <property type="nucleotide sequence ID" value="NZ_SJPO01000003.1"/>
</dbReference>
<dbReference type="InterPro" id="IPR016053">
    <property type="entry name" value="Haem_Oase-like"/>
</dbReference>
<dbReference type="InterPro" id="IPR016084">
    <property type="entry name" value="Haem_Oase-like_multi-hlx"/>
</dbReference>
<proteinExistence type="predicted"/>
<dbReference type="EMBL" id="SJPO01000003">
    <property type="protein sequence ID" value="TWT78039.1"/>
    <property type="molecule type" value="Genomic_DNA"/>
</dbReference>
<protein>
    <submittedName>
        <fullName evidence="1">Heme oxygenase</fullName>
    </submittedName>
</protein>
<keyword evidence="2" id="KW-1185">Reference proteome</keyword>
<reference evidence="1 2" key="1">
    <citation type="submission" date="2019-02" db="EMBL/GenBank/DDBJ databases">
        <title>Deep-cultivation of Planctomycetes and their phenomic and genomic characterization uncovers novel biology.</title>
        <authorList>
            <person name="Wiegand S."/>
            <person name="Jogler M."/>
            <person name="Boedeker C."/>
            <person name="Pinto D."/>
            <person name="Vollmers J."/>
            <person name="Rivas-Marin E."/>
            <person name="Kohn T."/>
            <person name="Peeters S.H."/>
            <person name="Heuer A."/>
            <person name="Rast P."/>
            <person name="Oberbeckmann S."/>
            <person name="Bunk B."/>
            <person name="Jeske O."/>
            <person name="Meyerdierks A."/>
            <person name="Storesund J.E."/>
            <person name="Kallscheuer N."/>
            <person name="Luecker S."/>
            <person name="Lage O.M."/>
            <person name="Pohl T."/>
            <person name="Merkel B.J."/>
            <person name="Hornburger P."/>
            <person name="Mueller R.-W."/>
            <person name="Bruemmer F."/>
            <person name="Labrenz M."/>
            <person name="Spormann A.M."/>
            <person name="Op Den Camp H."/>
            <person name="Overmann J."/>
            <person name="Amann R."/>
            <person name="Jetten M.S.M."/>
            <person name="Mascher T."/>
            <person name="Medema M.H."/>
            <person name="Devos D.P."/>
            <person name="Kaster A.-K."/>
            <person name="Ovreas L."/>
            <person name="Rohde M."/>
            <person name="Galperin M.Y."/>
            <person name="Jogler C."/>
        </authorList>
    </citation>
    <scope>NUCLEOTIDE SEQUENCE [LARGE SCALE GENOMIC DNA]</scope>
    <source>
        <strain evidence="1 2">Pla123a</strain>
    </source>
</reference>
<dbReference type="CDD" id="cd19166">
    <property type="entry name" value="HemeO-bac"/>
    <property type="match status" value="1"/>
</dbReference>
<dbReference type="Proteomes" id="UP000318478">
    <property type="component" value="Unassembled WGS sequence"/>
</dbReference>
<accession>A0A5C5YSV1</accession>
<organism evidence="1 2">
    <name type="scientific">Posidoniimonas polymericola</name>
    <dbReference type="NCBI Taxonomy" id="2528002"/>
    <lineage>
        <taxon>Bacteria</taxon>
        <taxon>Pseudomonadati</taxon>
        <taxon>Planctomycetota</taxon>
        <taxon>Planctomycetia</taxon>
        <taxon>Pirellulales</taxon>
        <taxon>Lacipirellulaceae</taxon>
        <taxon>Posidoniimonas</taxon>
    </lineage>
</organism>
<dbReference type="Gene3D" id="1.20.910.10">
    <property type="entry name" value="Heme oxygenase-like"/>
    <property type="match status" value="1"/>
</dbReference>